<keyword evidence="4" id="KW-0411">Iron-sulfur</keyword>
<evidence type="ECO:0000256" key="2">
    <source>
        <dbReference type="ARBA" id="ARBA00022723"/>
    </source>
</evidence>
<dbReference type="Pfam" id="PF04055">
    <property type="entry name" value="Radical_SAM"/>
    <property type="match status" value="1"/>
</dbReference>
<feature type="domain" description="Radical SAM core" evidence="5">
    <location>
        <begin position="11"/>
        <end position="214"/>
    </location>
</feature>
<dbReference type="PROSITE" id="PS51918">
    <property type="entry name" value="RADICAL_SAM"/>
    <property type="match status" value="1"/>
</dbReference>
<dbReference type="InterPro" id="IPR058240">
    <property type="entry name" value="rSAM_sf"/>
</dbReference>
<dbReference type="CDD" id="cd01335">
    <property type="entry name" value="Radical_SAM"/>
    <property type="match status" value="1"/>
</dbReference>
<dbReference type="GO" id="GO:0046872">
    <property type="term" value="F:metal ion binding"/>
    <property type="evidence" value="ECO:0007669"/>
    <property type="project" value="UniProtKB-KW"/>
</dbReference>
<dbReference type="InterPro" id="IPR007197">
    <property type="entry name" value="rSAM"/>
</dbReference>
<keyword evidence="2" id="KW-0479">Metal-binding</keyword>
<evidence type="ECO:0000313" key="6">
    <source>
        <dbReference type="EMBL" id="KUO40005.1"/>
    </source>
</evidence>
<organism evidence="6 7">
    <name type="scientific">Hadarchaeum yellowstonense</name>
    <dbReference type="NCBI Taxonomy" id="1776334"/>
    <lineage>
        <taxon>Archaea</taxon>
        <taxon>Methanobacteriati</taxon>
        <taxon>Candidatus Hadarchaeota</taxon>
        <taxon>Candidatus Hadarchaeia</taxon>
        <taxon>Candidatus Hadarchaeales</taxon>
        <taxon>Candidatus Hadarchaeaceae</taxon>
        <taxon>Candidatus Hadarchaeum</taxon>
    </lineage>
</organism>
<comment type="caution">
    <text evidence="6">The sequence shown here is derived from an EMBL/GenBank/DDBJ whole genome shotgun (WGS) entry which is preliminary data.</text>
</comment>
<dbReference type="SFLD" id="SFLDS00029">
    <property type="entry name" value="Radical_SAM"/>
    <property type="match status" value="1"/>
</dbReference>
<dbReference type="GO" id="GO:0003824">
    <property type="term" value="F:catalytic activity"/>
    <property type="evidence" value="ECO:0007669"/>
    <property type="project" value="InterPro"/>
</dbReference>
<dbReference type="EMBL" id="LQMQ01000050">
    <property type="protein sequence ID" value="KUO40005.1"/>
    <property type="molecule type" value="Genomic_DNA"/>
</dbReference>
<dbReference type="AlphaFoldDB" id="A0A147JU20"/>
<keyword evidence="1" id="KW-0949">S-adenosyl-L-methionine</keyword>
<dbReference type="Proteomes" id="UP000074294">
    <property type="component" value="Unassembled WGS sequence"/>
</dbReference>
<evidence type="ECO:0000256" key="1">
    <source>
        <dbReference type="ARBA" id="ARBA00022691"/>
    </source>
</evidence>
<dbReference type="InterPro" id="IPR050377">
    <property type="entry name" value="Radical_SAM_PqqE_MftC-like"/>
</dbReference>
<dbReference type="PANTHER" id="PTHR11228">
    <property type="entry name" value="RADICAL SAM DOMAIN PROTEIN"/>
    <property type="match status" value="1"/>
</dbReference>
<sequence>MLESLLKCMLERRWKTAIFSVTSACNCRCSMCNIPNLPLQQPDPATAFAILRQCVENRVAILSLTGGEPFLYPHLPELVRRAHRMGIFVHIATNGTLPEKIAQVGGHVDAIGFSLDSHISAEHDSNRGHNRAFEKCLKSVKICGELGIKSFANTPPNRYIIDRIEEYVGFVNDELGIPVGFCYPETHGGDYFATCESVISDLRAEQIASFFSAALRLKKQGYDIVNSDIFLREAAAYAREKFERVSRCGGGRVVYWIDWLGKVHPCFNKRTVLNKNGIWEKYDPKNCNECFVQCFREPSSFVYNLPHSLRELRTWKSLF</sequence>
<dbReference type="PANTHER" id="PTHR11228:SF7">
    <property type="entry name" value="PQQA PEPTIDE CYCLASE"/>
    <property type="match status" value="1"/>
</dbReference>
<dbReference type="InterPro" id="IPR013785">
    <property type="entry name" value="Aldolase_TIM"/>
</dbReference>
<reference evidence="6 7" key="1">
    <citation type="journal article" date="2016" name="Nat. Microbiol.">
        <title>Genomic inference of the metabolism of cosmopolitan subsurface Archaea, Hadesarchaea.</title>
        <authorList>
            <person name="Baker B.J."/>
            <person name="Saw J.H."/>
            <person name="Lind A.E."/>
            <person name="Lazar C.S."/>
            <person name="Hinrichs K.-U."/>
            <person name="Teske A.P."/>
            <person name="Ettema T.J."/>
        </authorList>
    </citation>
    <scope>NUCLEOTIDE SEQUENCE [LARGE SCALE GENOMIC DNA]</scope>
</reference>
<proteinExistence type="predicted"/>
<evidence type="ECO:0000256" key="4">
    <source>
        <dbReference type="ARBA" id="ARBA00023014"/>
    </source>
</evidence>
<name>A0A147JU20_HADYE</name>
<gene>
    <name evidence="6" type="ORF">APZ16_06945</name>
</gene>
<dbReference type="Gene3D" id="3.20.20.70">
    <property type="entry name" value="Aldolase class I"/>
    <property type="match status" value="1"/>
</dbReference>
<dbReference type="SFLD" id="SFLDG01067">
    <property type="entry name" value="SPASM/twitch_domain_containing"/>
    <property type="match status" value="1"/>
</dbReference>
<keyword evidence="3" id="KW-0408">Iron</keyword>
<protein>
    <recommendedName>
        <fullName evidence="5">Radical SAM core domain-containing protein</fullName>
    </recommendedName>
</protein>
<evidence type="ECO:0000256" key="3">
    <source>
        <dbReference type="ARBA" id="ARBA00023004"/>
    </source>
</evidence>
<evidence type="ECO:0000259" key="5">
    <source>
        <dbReference type="PROSITE" id="PS51918"/>
    </source>
</evidence>
<accession>A0A147JU20</accession>
<dbReference type="GO" id="GO:0051536">
    <property type="term" value="F:iron-sulfur cluster binding"/>
    <property type="evidence" value="ECO:0007669"/>
    <property type="project" value="UniProtKB-KW"/>
</dbReference>
<evidence type="ECO:0000313" key="7">
    <source>
        <dbReference type="Proteomes" id="UP000074294"/>
    </source>
</evidence>
<dbReference type="SUPFAM" id="SSF102114">
    <property type="entry name" value="Radical SAM enzymes"/>
    <property type="match status" value="1"/>
</dbReference>
<dbReference type="STRING" id="1776334.APZ16_06945"/>